<dbReference type="Proteomes" id="UP000027586">
    <property type="component" value="Unassembled WGS sequence"/>
</dbReference>
<feature type="compositionally biased region" description="Low complexity" evidence="1">
    <location>
        <begin position="120"/>
        <end position="170"/>
    </location>
</feature>
<evidence type="ECO:0000256" key="1">
    <source>
        <dbReference type="SAM" id="MobiDB-lite"/>
    </source>
</evidence>
<feature type="signal peptide" evidence="2">
    <location>
        <begin position="1"/>
        <end position="24"/>
    </location>
</feature>
<dbReference type="Pfam" id="PF00188">
    <property type="entry name" value="CAP"/>
    <property type="match status" value="1"/>
</dbReference>
<dbReference type="STRING" id="1263082.A0A068RMB2"/>
<dbReference type="Gene3D" id="3.40.33.10">
    <property type="entry name" value="CAP"/>
    <property type="match status" value="1"/>
</dbReference>
<dbReference type="FunFam" id="3.40.33.10:FF:000010">
    <property type="entry name" value="Predicted protein"/>
    <property type="match status" value="1"/>
</dbReference>
<feature type="region of interest" description="Disordered" evidence="1">
    <location>
        <begin position="27"/>
        <end position="173"/>
    </location>
</feature>
<feature type="domain" description="SCP" evidence="3">
    <location>
        <begin position="170"/>
        <end position="293"/>
    </location>
</feature>
<comment type="caution">
    <text evidence="4">The sequence shown here is derived from an EMBL/GenBank/DDBJ whole genome shotgun (WGS) entry which is preliminary data.</text>
</comment>
<dbReference type="InterPro" id="IPR001283">
    <property type="entry name" value="CRISP-related"/>
</dbReference>
<gene>
    <name evidence="4" type="ORF">LCOR_02764.1</name>
</gene>
<proteinExistence type="predicted"/>
<dbReference type="GO" id="GO:0005576">
    <property type="term" value="C:extracellular region"/>
    <property type="evidence" value="ECO:0007669"/>
    <property type="project" value="InterPro"/>
</dbReference>
<accession>A0A068RMB2</accession>
<evidence type="ECO:0000313" key="5">
    <source>
        <dbReference type="Proteomes" id="UP000027586"/>
    </source>
</evidence>
<dbReference type="PROSITE" id="PS01010">
    <property type="entry name" value="CRISP_2"/>
    <property type="match status" value="1"/>
</dbReference>
<dbReference type="InterPro" id="IPR035940">
    <property type="entry name" value="CAP_sf"/>
</dbReference>
<dbReference type="PROSITE" id="PS01009">
    <property type="entry name" value="CRISP_1"/>
    <property type="match status" value="1"/>
</dbReference>
<dbReference type="PRINTS" id="PR00837">
    <property type="entry name" value="V5TPXLIKE"/>
</dbReference>
<reference evidence="4" key="1">
    <citation type="submission" date="2013-08" db="EMBL/GenBank/DDBJ databases">
        <title>Gene expansion shapes genome architecture in the human pathogen Lichtheimia corymbifera: an evolutionary genomics analysis in the ancient terrestrial Mucorales (Mucoromycotina).</title>
        <authorList>
            <person name="Schwartze V.U."/>
            <person name="Winter S."/>
            <person name="Shelest E."/>
            <person name="Marcet-Houben M."/>
            <person name="Horn F."/>
            <person name="Wehner S."/>
            <person name="Hoffmann K."/>
            <person name="Riege K."/>
            <person name="Sammeth M."/>
            <person name="Nowrousian M."/>
            <person name="Valiante V."/>
            <person name="Linde J."/>
            <person name="Jacobsen I.D."/>
            <person name="Marz M."/>
            <person name="Brakhage A.A."/>
            <person name="Gabaldon T."/>
            <person name="Bocker S."/>
            <person name="Voigt K."/>
        </authorList>
    </citation>
    <scope>NUCLEOTIDE SEQUENCE [LARGE SCALE GENOMIC DNA]</scope>
    <source>
        <strain evidence="4">FSU 9682</strain>
    </source>
</reference>
<dbReference type="EMBL" id="CBTN010000008">
    <property type="protein sequence ID" value="CDH51114.1"/>
    <property type="molecule type" value="Genomic_DNA"/>
</dbReference>
<dbReference type="AlphaFoldDB" id="A0A068RMB2"/>
<keyword evidence="5" id="KW-1185">Reference proteome</keyword>
<keyword evidence="2" id="KW-0732">Signal</keyword>
<dbReference type="OrthoDB" id="337038at2759"/>
<name>A0A068RMB2_9FUNG</name>
<evidence type="ECO:0000256" key="2">
    <source>
        <dbReference type="SAM" id="SignalP"/>
    </source>
</evidence>
<dbReference type="SUPFAM" id="SSF55797">
    <property type="entry name" value="PR-1-like"/>
    <property type="match status" value="1"/>
</dbReference>
<organism evidence="4 5">
    <name type="scientific">Lichtheimia corymbifera JMRC:FSU:9682</name>
    <dbReference type="NCBI Taxonomy" id="1263082"/>
    <lineage>
        <taxon>Eukaryota</taxon>
        <taxon>Fungi</taxon>
        <taxon>Fungi incertae sedis</taxon>
        <taxon>Mucoromycota</taxon>
        <taxon>Mucoromycotina</taxon>
        <taxon>Mucoromycetes</taxon>
        <taxon>Mucorales</taxon>
        <taxon>Lichtheimiaceae</taxon>
        <taxon>Lichtheimia</taxon>
    </lineage>
</organism>
<protein>
    <submittedName>
        <fullName evidence="4">Pathogenesis-related protein 1-like protein</fullName>
    </submittedName>
</protein>
<dbReference type="VEuPathDB" id="FungiDB:LCOR_02764.1"/>
<dbReference type="InterPro" id="IPR014044">
    <property type="entry name" value="CAP_dom"/>
</dbReference>
<feature type="compositionally biased region" description="Polar residues" evidence="1">
    <location>
        <begin position="87"/>
        <end position="99"/>
    </location>
</feature>
<sequence>MVSYTLISAAVLAIAGISPWSAMAAPVSSSDMTSADGGPPGGDNGNHWGWYKHGHDGDQGDKGDNQGDDNDQGDNGNHYGWGKHNHTSGGQPAPSSSFGGNYPDPMPTASMSIMPLPSMSASLTPSVSSGSSSSTATQSASASSKPSASGSSAAPSSSSSAAAGDSSSSSDQDQIVELHNKFRSQHSAPPLKWNETLAEFAQNWSDGCKFEHSQNGMYGENLAWNYGDWEKAITAWYDEEKDYDYNSASFSSGTGHFTQIVWADTTQIGCGVSDCSNGPIYTCSYYPPGNVQGQFQENVKPKN</sequence>
<dbReference type="SMART" id="SM00198">
    <property type="entry name" value="SCP"/>
    <property type="match status" value="1"/>
</dbReference>
<feature type="chain" id="PRO_5001654979" evidence="2">
    <location>
        <begin position="25"/>
        <end position="303"/>
    </location>
</feature>
<feature type="compositionally biased region" description="Basic and acidic residues" evidence="1">
    <location>
        <begin position="53"/>
        <end position="65"/>
    </location>
</feature>
<evidence type="ECO:0000313" key="4">
    <source>
        <dbReference type="EMBL" id="CDH51114.1"/>
    </source>
</evidence>
<dbReference type="PANTHER" id="PTHR10334">
    <property type="entry name" value="CYSTEINE-RICH SECRETORY PROTEIN-RELATED"/>
    <property type="match status" value="1"/>
</dbReference>
<evidence type="ECO:0000259" key="3">
    <source>
        <dbReference type="SMART" id="SM00198"/>
    </source>
</evidence>
<dbReference type="InterPro" id="IPR018244">
    <property type="entry name" value="Allrgn_V5/Tpx1_CS"/>
</dbReference>